<feature type="transmembrane region" description="Helical" evidence="6">
    <location>
        <begin position="376"/>
        <end position="394"/>
    </location>
</feature>
<feature type="transmembrane region" description="Helical" evidence="6">
    <location>
        <begin position="260"/>
        <end position="281"/>
    </location>
</feature>
<organism evidence="7 8">
    <name type="scientific">Paenibacillus swuensis</name>
    <dbReference type="NCBI Taxonomy" id="1178515"/>
    <lineage>
        <taxon>Bacteria</taxon>
        <taxon>Bacillati</taxon>
        <taxon>Bacillota</taxon>
        <taxon>Bacilli</taxon>
        <taxon>Bacillales</taxon>
        <taxon>Paenibacillaceae</taxon>
        <taxon>Paenibacillus</taxon>
    </lineage>
</organism>
<keyword evidence="2" id="KW-1003">Cell membrane</keyword>
<feature type="transmembrane region" description="Helical" evidence="6">
    <location>
        <begin position="44"/>
        <end position="63"/>
    </location>
</feature>
<feature type="transmembrane region" description="Helical" evidence="6">
    <location>
        <begin position="460"/>
        <end position="483"/>
    </location>
</feature>
<evidence type="ECO:0000256" key="2">
    <source>
        <dbReference type="ARBA" id="ARBA00022475"/>
    </source>
</evidence>
<dbReference type="InterPro" id="IPR050833">
    <property type="entry name" value="Poly_Biosynth_Transport"/>
</dbReference>
<dbReference type="STRING" id="1178515.SY83_08175"/>
<feature type="transmembrane region" description="Helical" evidence="6">
    <location>
        <begin position="430"/>
        <end position="454"/>
    </location>
</feature>
<dbReference type="PATRIC" id="fig|1178515.4.peg.1625"/>
<evidence type="ECO:0000256" key="4">
    <source>
        <dbReference type="ARBA" id="ARBA00022989"/>
    </source>
</evidence>
<dbReference type="KEGG" id="pswu:SY83_08175"/>
<accession>A0A172TH02</accession>
<evidence type="ECO:0000256" key="6">
    <source>
        <dbReference type="SAM" id="Phobius"/>
    </source>
</evidence>
<dbReference type="EMBL" id="CP011388">
    <property type="protein sequence ID" value="ANE46252.1"/>
    <property type="molecule type" value="Genomic_DNA"/>
</dbReference>
<evidence type="ECO:0000256" key="5">
    <source>
        <dbReference type="ARBA" id="ARBA00023136"/>
    </source>
</evidence>
<dbReference type="Pfam" id="PF01943">
    <property type="entry name" value="Polysacc_synt"/>
    <property type="match status" value="1"/>
</dbReference>
<dbReference type="RefSeq" id="WP_068605788.1">
    <property type="nucleotide sequence ID" value="NZ_CP011388.1"/>
</dbReference>
<feature type="transmembrane region" description="Helical" evidence="6">
    <location>
        <begin position="400"/>
        <end position="418"/>
    </location>
</feature>
<feature type="transmembrane region" description="Helical" evidence="6">
    <location>
        <begin position="128"/>
        <end position="149"/>
    </location>
</feature>
<name>A0A172TH02_9BACL</name>
<feature type="transmembrane region" description="Helical" evidence="6">
    <location>
        <begin position="341"/>
        <end position="364"/>
    </location>
</feature>
<reference evidence="7 8" key="1">
    <citation type="submission" date="2015-01" db="EMBL/GenBank/DDBJ databases">
        <title>Paenibacillus swuensis/DY6/whole genome sequencing.</title>
        <authorList>
            <person name="Kim M.K."/>
            <person name="Srinivasan S."/>
            <person name="Lee J.-J."/>
        </authorList>
    </citation>
    <scope>NUCLEOTIDE SEQUENCE [LARGE SCALE GENOMIC DNA]</scope>
    <source>
        <strain evidence="7 8">DY6</strain>
    </source>
</reference>
<evidence type="ECO:0000256" key="1">
    <source>
        <dbReference type="ARBA" id="ARBA00004651"/>
    </source>
</evidence>
<feature type="transmembrane region" description="Helical" evidence="6">
    <location>
        <begin position="161"/>
        <end position="181"/>
    </location>
</feature>
<keyword evidence="8" id="KW-1185">Reference proteome</keyword>
<evidence type="ECO:0000313" key="8">
    <source>
        <dbReference type="Proteomes" id="UP000076927"/>
    </source>
</evidence>
<keyword evidence="5 6" id="KW-0472">Membrane</keyword>
<sequence length="510" mass="56325">MATSDIKKGILTSYGTFTVDILAGILFTPFLIRSLGQSEYGVFSLMGAFIASLAILDFGFGNAITRYVAQYRTEKRKEQESNFIAMCLVLYGFIACISFVVGGVFYFFLDQVYGSGLTAEELRIAKAIYLMLLGNITVSFFIGAFNAYIQAYEKFSMLNGITIVRLLLRISLLSLLLSWGFKSITVAAIDTVLNVATGFVYVLYARSKLDMRIKLSQWDSKLLREVTRYSFIVFIGSIADLMFWRIGLLVLGAVSGAKAVAVYAVGITLISYFQYISGVINGKLFPRVTQMVVEGADSRALTVFSSRVGRVQLMLLGCILMGFQLYGQQFIHLWIGPEYALSWWIGMILMGVMLVQALQYPCVMMLRAKKMDGTRTMYQLILMVVGAVLGVLLVDAYGVIGMTAGLALAIVALNWIVVNVHYASRLGYDLVFFVMQLSKLLPSMAAAYAAGFLIHLIPGIGWGAFCMKCILFAASYAALVWYWGANASEKAIISQIRQSLRPARAIPEQA</sequence>
<gene>
    <name evidence="7" type="ORF">SY83_08175</name>
</gene>
<feature type="transmembrane region" description="Helical" evidence="6">
    <location>
        <begin position="83"/>
        <end position="108"/>
    </location>
</feature>
<keyword evidence="4 6" id="KW-1133">Transmembrane helix</keyword>
<dbReference type="OrthoDB" id="5751261at2"/>
<evidence type="ECO:0008006" key="9">
    <source>
        <dbReference type="Google" id="ProtNLM"/>
    </source>
</evidence>
<evidence type="ECO:0000313" key="7">
    <source>
        <dbReference type="EMBL" id="ANE46252.1"/>
    </source>
</evidence>
<dbReference type="InterPro" id="IPR002797">
    <property type="entry name" value="Polysacc_synth"/>
</dbReference>
<dbReference type="PANTHER" id="PTHR30250:SF26">
    <property type="entry name" value="PSMA PROTEIN"/>
    <property type="match status" value="1"/>
</dbReference>
<evidence type="ECO:0000256" key="3">
    <source>
        <dbReference type="ARBA" id="ARBA00022692"/>
    </source>
</evidence>
<dbReference type="Proteomes" id="UP000076927">
    <property type="component" value="Chromosome"/>
</dbReference>
<protein>
    <recommendedName>
        <fullName evidence="9">Polysaccharide biosynthesis protein C-terminal domain-containing protein</fullName>
    </recommendedName>
</protein>
<dbReference type="PANTHER" id="PTHR30250">
    <property type="entry name" value="PST FAMILY PREDICTED COLANIC ACID TRANSPORTER"/>
    <property type="match status" value="1"/>
</dbReference>
<proteinExistence type="predicted"/>
<feature type="transmembrane region" description="Helical" evidence="6">
    <location>
        <begin position="226"/>
        <end position="254"/>
    </location>
</feature>
<comment type="subcellular location">
    <subcellularLocation>
        <location evidence="1">Cell membrane</location>
        <topology evidence="1">Multi-pass membrane protein</topology>
    </subcellularLocation>
</comment>
<dbReference type="GO" id="GO:0005886">
    <property type="term" value="C:plasma membrane"/>
    <property type="evidence" value="ECO:0007669"/>
    <property type="project" value="UniProtKB-SubCell"/>
</dbReference>
<feature type="transmembrane region" description="Helical" evidence="6">
    <location>
        <begin position="187"/>
        <end position="205"/>
    </location>
</feature>
<keyword evidence="3 6" id="KW-0812">Transmembrane</keyword>
<feature type="transmembrane region" description="Helical" evidence="6">
    <location>
        <begin position="313"/>
        <end position="335"/>
    </location>
</feature>
<dbReference type="AlphaFoldDB" id="A0A172TH02"/>
<feature type="transmembrane region" description="Helical" evidence="6">
    <location>
        <begin position="12"/>
        <end position="32"/>
    </location>
</feature>